<proteinExistence type="predicted"/>
<dbReference type="WBParaSite" id="ASIM_0002147201-mRNA-1">
    <property type="protein sequence ID" value="ASIM_0002147201-mRNA-1"/>
    <property type="gene ID" value="ASIM_0002147201"/>
</dbReference>
<reference evidence="1" key="1">
    <citation type="submission" date="2017-02" db="UniProtKB">
        <authorList>
            <consortium name="WormBaseParasite"/>
        </authorList>
    </citation>
    <scope>IDENTIFICATION</scope>
</reference>
<evidence type="ECO:0000313" key="1">
    <source>
        <dbReference type="WBParaSite" id="ASIM_0002147201-mRNA-1"/>
    </source>
</evidence>
<accession>A0A0M3KKE2</accession>
<sequence>LVSCKPPVLDGTSSEVANIVLPNGSLDPFRLLGTYEDYPVIHQKTMLIDGKPLNY</sequence>
<dbReference type="AlphaFoldDB" id="A0A0M3KKE2"/>
<protein>
    <submittedName>
        <fullName evidence="1">Amidohydro-rel domain-containing protein</fullName>
    </submittedName>
</protein>
<name>A0A0M3KKE2_ANISI</name>
<organism evidence="1">
    <name type="scientific">Anisakis simplex</name>
    <name type="common">Herring worm</name>
    <dbReference type="NCBI Taxonomy" id="6269"/>
    <lineage>
        <taxon>Eukaryota</taxon>
        <taxon>Metazoa</taxon>
        <taxon>Ecdysozoa</taxon>
        <taxon>Nematoda</taxon>
        <taxon>Chromadorea</taxon>
        <taxon>Rhabditida</taxon>
        <taxon>Spirurina</taxon>
        <taxon>Ascaridomorpha</taxon>
        <taxon>Ascaridoidea</taxon>
        <taxon>Anisakidae</taxon>
        <taxon>Anisakis</taxon>
        <taxon>Anisakis simplex complex</taxon>
    </lineage>
</organism>